<dbReference type="Proteomes" id="UP000396835">
    <property type="component" value="Unassembled WGS sequence"/>
</dbReference>
<evidence type="ECO:0000313" key="2">
    <source>
        <dbReference type="Proteomes" id="UP000396835"/>
    </source>
</evidence>
<proteinExistence type="predicted"/>
<organism evidence="1 2">
    <name type="scientific">Prevotella heparinolytica</name>
    <dbReference type="NCBI Taxonomy" id="28113"/>
    <lineage>
        <taxon>Bacteria</taxon>
        <taxon>Pseudomonadati</taxon>
        <taxon>Bacteroidota</taxon>
        <taxon>Bacteroidia</taxon>
        <taxon>Bacteroidales</taxon>
        <taxon>Bacteroidaceae</taxon>
        <taxon>Bacteroides</taxon>
    </lineage>
</organism>
<reference evidence="1 2" key="1">
    <citation type="submission" date="2019-02" db="EMBL/GenBank/DDBJ databases">
        <authorList>
            <consortium name="Pathogen Informatics"/>
        </authorList>
    </citation>
    <scope>NUCLEOTIDE SEQUENCE [LARGE SCALE GENOMIC DNA]</scope>
    <source>
        <strain evidence="1 2">3012STDY7078512</strain>
    </source>
</reference>
<gene>
    <name evidence="1" type="ORF">NCTC7812_01807</name>
</gene>
<dbReference type="EMBL" id="CAACYH010000004">
    <property type="protein sequence ID" value="VFB14264.1"/>
    <property type="molecule type" value="Genomic_DNA"/>
</dbReference>
<name>A0A449I4B2_9BACE</name>
<evidence type="ECO:0000313" key="1">
    <source>
        <dbReference type="EMBL" id="VFB14264.1"/>
    </source>
</evidence>
<dbReference type="AlphaFoldDB" id="A0A449I4B2"/>
<protein>
    <submittedName>
        <fullName evidence="1">Uncharacterized protein</fullName>
    </submittedName>
</protein>
<sequence>MPSALQCDDLVHADIERFGRNFFYKLIGEADARFVGRGNARQEAVIISFSASQPITFAIECYAGNQNEVDALVAGERFSRRFFDTVCTRCKIFRPGIQPQLQIISCNYRKQYLLGVAPFPDKGMRIHFIFQRVVEQYGICRSESRMCFEGGKYFSRLMRSGSLVLRF</sequence>
<accession>A0A449I4B2</accession>